<dbReference type="PANTHER" id="PTHR43198">
    <property type="entry name" value="BIFUNCTIONAL TH2 PROTEIN"/>
    <property type="match status" value="1"/>
</dbReference>
<accession>A0ABM3QIF9</accession>
<sequence>MAALCRLIPLRFRVFSRTYSTFTLEGIGGSLRHFSDQKVLKIEDEVIEDEVKKIRRELDAAKESFLRIPHALKSMPKMNLEDFDLTCIVVDPSAILAAIVTALKSDQSPTYSQITWMSFTDLRNTWSDFPRQYTEEYEQCIETILSANKGRFFKSAGDIVEVRFAQTVMVVTCEWAWWLRQHICIRESMFYQWSNQWIAL</sequence>
<evidence type="ECO:0000313" key="2">
    <source>
        <dbReference type="RefSeq" id="XP_056683140.1"/>
    </source>
</evidence>
<name>A0ABM3QIF9_SPIOL</name>
<reference evidence="2" key="2">
    <citation type="submission" date="2025-08" db="UniProtKB">
        <authorList>
            <consortium name="RefSeq"/>
        </authorList>
    </citation>
    <scope>IDENTIFICATION</scope>
    <source>
        <tissue evidence="2">Leaf</tissue>
    </source>
</reference>
<dbReference type="GeneID" id="130459675"/>
<dbReference type="Proteomes" id="UP000813463">
    <property type="component" value="Chromosome 4"/>
</dbReference>
<evidence type="ECO:0000313" key="1">
    <source>
        <dbReference type="Proteomes" id="UP000813463"/>
    </source>
</evidence>
<reference evidence="1" key="1">
    <citation type="journal article" date="2021" name="Nat. Commun.">
        <title>Genomic analyses provide insights into spinach domestication and the genetic basis of agronomic traits.</title>
        <authorList>
            <person name="Cai X."/>
            <person name="Sun X."/>
            <person name="Xu C."/>
            <person name="Sun H."/>
            <person name="Wang X."/>
            <person name="Ge C."/>
            <person name="Zhang Z."/>
            <person name="Wang Q."/>
            <person name="Fei Z."/>
            <person name="Jiao C."/>
            <person name="Wang Q."/>
        </authorList>
    </citation>
    <scope>NUCLEOTIDE SEQUENCE [LARGE SCALE GENOMIC DNA]</scope>
    <source>
        <strain evidence="1">cv. Varoflay</strain>
    </source>
</reference>
<dbReference type="PANTHER" id="PTHR43198:SF2">
    <property type="entry name" value="SI:CH1073-67J19.1-RELATED"/>
    <property type="match status" value="1"/>
</dbReference>
<proteinExistence type="predicted"/>
<gene>
    <name evidence="2" type="primary">LOC130459675</name>
</gene>
<dbReference type="RefSeq" id="XP_056683140.1">
    <property type="nucleotide sequence ID" value="XM_056827162.1"/>
</dbReference>
<protein>
    <submittedName>
        <fullName evidence="2">Uncharacterized protein</fullName>
    </submittedName>
</protein>
<keyword evidence="1" id="KW-1185">Reference proteome</keyword>
<organism evidence="1 2">
    <name type="scientific">Spinacia oleracea</name>
    <name type="common">Spinach</name>
    <dbReference type="NCBI Taxonomy" id="3562"/>
    <lineage>
        <taxon>Eukaryota</taxon>
        <taxon>Viridiplantae</taxon>
        <taxon>Streptophyta</taxon>
        <taxon>Embryophyta</taxon>
        <taxon>Tracheophyta</taxon>
        <taxon>Spermatophyta</taxon>
        <taxon>Magnoliopsida</taxon>
        <taxon>eudicotyledons</taxon>
        <taxon>Gunneridae</taxon>
        <taxon>Pentapetalae</taxon>
        <taxon>Caryophyllales</taxon>
        <taxon>Chenopodiaceae</taxon>
        <taxon>Chenopodioideae</taxon>
        <taxon>Anserineae</taxon>
        <taxon>Spinacia</taxon>
    </lineage>
</organism>
<dbReference type="InterPro" id="IPR050967">
    <property type="entry name" value="Thiamine_Salvage_TenA"/>
</dbReference>